<dbReference type="EMBL" id="SAYW01000001">
    <property type="protein sequence ID" value="RWU09974.1"/>
    <property type="molecule type" value="Genomic_DNA"/>
</dbReference>
<sequence length="296" mass="32965">MKTKSTYKSIAFIAFLLLFTVITKGQTTNLAPENYKHVQITIYDNNGDYRESLLLLHEIYDNELINANYAIGTIVAYRGSSSAWNRLNVAEINTTSALNSVSGSVVSSFNNAGQWKLKTCYFNGKKYLALEVPYDASYHDQGFRFAGWTTSTGESMLLVPFKFQGQPINQTVLTNIQDFIPNNTAVLDYATIALNGNVGIGTTNPQEKLSVNGKIRAKEIKVEATGWPDYVFKPDYETMSLQELDSYIKANGHLPEVPAAAEAEKEGIALGEMNKILLKKIEELTLHLIDKDKEVK</sequence>
<gene>
    <name evidence="1" type="ORF">DPV69_01110</name>
</gene>
<accession>A0A443Z0F2</accession>
<reference evidence="1 2" key="1">
    <citation type="submission" date="2018-06" db="EMBL/GenBank/DDBJ databases">
        <title>Pedobacter endophyticus sp. nov., an endophytic bacterium isolated from a leaf of Triticum aestivum.</title>
        <authorList>
            <person name="Zhang L."/>
        </authorList>
    </citation>
    <scope>NUCLEOTIDE SEQUENCE [LARGE SCALE GENOMIC DNA]</scope>
    <source>
        <strain evidence="1 2">CM134L-2</strain>
    </source>
</reference>
<comment type="caution">
    <text evidence="1">The sequence shown here is derived from an EMBL/GenBank/DDBJ whole genome shotgun (WGS) entry which is preliminary data.</text>
</comment>
<evidence type="ECO:0000313" key="1">
    <source>
        <dbReference type="EMBL" id="RWU09974.1"/>
    </source>
</evidence>
<dbReference type="AlphaFoldDB" id="A0A443Z0F2"/>
<evidence type="ECO:0000313" key="2">
    <source>
        <dbReference type="Proteomes" id="UP000284120"/>
    </source>
</evidence>
<protein>
    <submittedName>
        <fullName evidence="1">Uncharacterized protein</fullName>
    </submittedName>
</protein>
<dbReference type="RefSeq" id="WP_113645469.1">
    <property type="nucleotide sequence ID" value="NZ_QMHN01000001.1"/>
</dbReference>
<organism evidence="1 2">
    <name type="scientific">Pedobacter chitinilyticus</name>
    <dbReference type="NCBI Taxonomy" id="2233776"/>
    <lineage>
        <taxon>Bacteria</taxon>
        <taxon>Pseudomonadati</taxon>
        <taxon>Bacteroidota</taxon>
        <taxon>Sphingobacteriia</taxon>
        <taxon>Sphingobacteriales</taxon>
        <taxon>Sphingobacteriaceae</taxon>
        <taxon>Pedobacter</taxon>
    </lineage>
</organism>
<dbReference type="Proteomes" id="UP000284120">
    <property type="component" value="Unassembled WGS sequence"/>
</dbReference>
<proteinExistence type="predicted"/>
<name>A0A443Z0F2_9SPHI</name>
<keyword evidence="2" id="KW-1185">Reference proteome</keyword>
<dbReference type="OrthoDB" id="9808753at2"/>